<keyword evidence="3" id="KW-1185">Reference proteome</keyword>
<feature type="transmembrane region" description="Helical" evidence="1">
    <location>
        <begin position="61"/>
        <end position="85"/>
    </location>
</feature>
<name>A0A8H5FTV4_9AGAR</name>
<proteinExistence type="predicted"/>
<dbReference type="AlphaFoldDB" id="A0A8H5FTV4"/>
<evidence type="ECO:0000313" key="3">
    <source>
        <dbReference type="Proteomes" id="UP000559256"/>
    </source>
</evidence>
<keyword evidence="1" id="KW-1133">Transmembrane helix</keyword>
<feature type="transmembrane region" description="Helical" evidence="1">
    <location>
        <begin position="184"/>
        <end position="206"/>
    </location>
</feature>
<gene>
    <name evidence="2" type="ORF">D9758_014213</name>
</gene>
<reference evidence="2 3" key="1">
    <citation type="journal article" date="2020" name="ISME J.">
        <title>Uncovering the hidden diversity of litter-decomposition mechanisms in mushroom-forming fungi.</title>
        <authorList>
            <person name="Floudas D."/>
            <person name="Bentzer J."/>
            <person name="Ahren D."/>
            <person name="Johansson T."/>
            <person name="Persson P."/>
            <person name="Tunlid A."/>
        </authorList>
    </citation>
    <scope>NUCLEOTIDE SEQUENCE [LARGE SCALE GENOMIC DNA]</scope>
    <source>
        <strain evidence="2 3">CBS 291.85</strain>
    </source>
</reference>
<dbReference type="Proteomes" id="UP000559256">
    <property type="component" value="Unassembled WGS sequence"/>
</dbReference>
<feature type="transmembrane region" description="Helical" evidence="1">
    <location>
        <begin position="140"/>
        <end position="163"/>
    </location>
</feature>
<evidence type="ECO:0000256" key="1">
    <source>
        <dbReference type="SAM" id="Phobius"/>
    </source>
</evidence>
<feature type="transmembrane region" description="Helical" evidence="1">
    <location>
        <begin position="30"/>
        <end position="49"/>
    </location>
</feature>
<keyword evidence="1" id="KW-0472">Membrane</keyword>
<comment type="caution">
    <text evidence="2">The sequence shown here is derived from an EMBL/GenBank/DDBJ whole genome shotgun (WGS) entry which is preliminary data.</text>
</comment>
<sequence>MSQTQQLSYPLSSSDIYAIKEWILELAIQWLLYGADATLLLSASCILLSQQKHHSMSQRTLLALVVLMLILSSASIALNSVFVLIQIPSLGNDVDLINSEGFTVRLLQVVAASGIVDRVNYVTGDGIVVWRAWAMYPRNFLVKVILIICMIASVVGTFLDAGIGAARVLGSSDFSDILGKKTSALMMCLPLLGTNIIATVCIGYKAW</sequence>
<organism evidence="2 3">
    <name type="scientific">Tetrapyrgos nigripes</name>
    <dbReference type="NCBI Taxonomy" id="182062"/>
    <lineage>
        <taxon>Eukaryota</taxon>
        <taxon>Fungi</taxon>
        <taxon>Dikarya</taxon>
        <taxon>Basidiomycota</taxon>
        <taxon>Agaricomycotina</taxon>
        <taxon>Agaricomycetes</taxon>
        <taxon>Agaricomycetidae</taxon>
        <taxon>Agaricales</taxon>
        <taxon>Marasmiineae</taxon>
        <taxon>Marasmiaceae</taxon>
        <taxon>Tetrapyrgos</taxon>
    </lineage>
</organism>
<evidence type="ECO:0000313" key="2">
    <source>
        <dbReference type="EMBL" id="KAF5348971.1"/>
    </source>
</evidence>
<dbReference type="OrthoDB" id="3174319at2759"/>
<keyword evidence="1" id="KW-0812">Transmembrane</keyword>
<accession>A0A8H5FTV4</accession>
<dbReference type="EMBL" id="JAACJM010000084">
    <property type="protein sequence ID" value="KAF5348971.1"/>
    <property type="molecule type" value="Genomic_DNA"/>
</dbReference>
<protein>
    <submittedName>
        <fullName evidence="2">Uncharacterized protein</fullName>
    </submittedName>
</protein>